<keyword evidence="6 10" id="KW-0106">Calcium</keyword>
<feature type="binding site" evidence="10">
    <location>
        <position position="274"/>
    </location>
    <ligand>
        <name>Ca(2+)</name>
        <dbReference type="ChEBI" id="CHEBI:29108"/>
        <label>1</label>
        <note>catalytic</note>
    </ligand>
</feature>
<evidence type="ECO:0000256" key="9">
    <source>
        <dbReference type="PIRSR" id="PIRSR602640-1"/>
    </source>
</evidence>
<reference evidence="13" key="3">
    <citation type="submission" date="2025-09" db="UniProtKB">
        <authorList>
            <consortium name="Ensembl"/>
        </authorList>
    </citation>
    <scope>IDENTIFICATION</scope>
</reference>
<comment type="cofactor">
    <cofactor evidence="10 12">
        <name>Ca(2+)</name>
        <dbReference type="ChEBI" id="CHEBI:29108"/>
    </cofactor>
    <text evidence="10 12">Binds 2 calcium ions per subunit.</text>
</comment>
<comment type="similarity">
    <text evidence="2 12">Belongs to the paraoxonase family.</text>
</comment>
<evidence type="ECO:0000256" key="3">
    <source>
        <dbReference type="ARBA" id="ARBA00022723"/>
    </source>
</evidence>
<evidence type="ECO:0000256" key="2">
    <source>
        <dbReference type="ARBA" id="ARBA00008595"/>
    </source>
</evidence>
<sequence length="362" mass="40510">MGKLKILSYVVAALAVFLGQRIYRLRNVSLATRELIQNHLPNCQVLKGLDYGSEDIAILPNGLALISSGLKYPGMPRYSDDPGKIFILDLFDSKLKPVELRISRGFDLDSFNPHGISVYLDDADGTVHLFVVNHVQHPNYHQSQVEIFKFIEDEKALEHVKTIKHELLHSVNDIVAVGVESFYATNDEYFTHLIMRMISPLFSFAWSDVVFYSPEEVKVVAEGFYSANGINISPDKKYIYVADVVDHKVHVLKTNDNINLVPVKAVDVGSLVDNIDVDPDTGDLWLGCHPNGWKLFKNDPQDPPGSEILKIENILSEQPTVKQVYADDGSVLIGSTIAARYEEKLLIGTIYHKTLCCDVEAV</sequence>
<dbReference type="Ensembl" id="ENSDCDT00010013730.1">
    <property type="protein sequence ID" value="ENSDCDP00010013026.1"/>
    <property type="gene ID" value="ENSDCDG00010005911.1"/>
</dbReference>
<evidence type="ECO:0000256" key="11">
    <source>
        <dbReference type="PIRSR" id="PIRSR602640-3"/>
    </source>
</evidence>
<keyword evidence="5 12" id="KW-0378">Hydrolase</keyword>
<feature type="disulfide bond" description="In form B" evidence="11">
    <location>
        <begin position="43"/>
        <end position="357"/>
    </location>
</feature>
<evidence type="ECO:0000256" key="5">
    <source>
        <dbReference type="ARBA" id="ARBA00022801"/>
    </source>
</evidence>
<dbReference type="FunFam" id="2.120.10.30:FF:000023">
    <property type="entry name" value="Serum paraoxonase/arylesterase 2"/>
    <property type="match status" value="1"/>
</dbReference>
<keyword evidence="14" id="KW-1185">Reference proteome</keyword>
<evidence type="ECO:0000256" key="8">
    <source>
        <dbReference type="ARBA" id="ARBA00023180"/>
    </source>
</evidence>
<accession>A0AAY4AZX4</accession>
<evidence type="ECO:0000256" key="4">
    <source>
        <dbReference type="ARBA" id="ARBA00022729"/>
    </source>
</evidence>
<feature type="binding site" evidence="10">
    <location>
        <position position="55"/>
    </location>
    <ligand>
        <name>Ca(2+)</name>
        <dbReference type="ChEBI" id="CHEBI:29108"/>
        <label>1</label>
        <note>catalytic</note>
    </ligand>
</feature>
<dbReference type="Proteomes" id="UP000694580">
    <property type="component" value="Chromosome 5"/>
</dbReference>
<dbReference type="SUPFAM" id="SSF63829">
    <property type="entry name" value="Calcium-dependent phosphotriesterase"/>
    <property type="match status" value="1"/>
</dbReference>
<dbReference type="PANTHER" id="PTHR11799">
    <property type="entry name" value="PARAOXONASE"/>
    <property type="match status" value="1"/>
</dbReference>
<evidence type="ECO:0000313" key="13">
    <source>
        <dbReference type="Ensembl" id="ENSDCDP00010013026.1"/>
    </source>
</evidence>
<organism evidence="13 14">
    <name type="scientific">Denticeps clupeoides</name>
    <name type="common">denticle herring</name>
    <dbReference type="NCBI Taxonomy" id="299321"/>
    <lineage>
        <taxon>Eukaryota</taxon>
        <taxon>Metazoa</taxon>
        <taxon>Chordata</taxon>
        <taxon>Craniata</taxon>
        <taxon>Vertebrata</taxon>
        <taxon>Euteleostomi</taxon>
        <taxon>Actinopterygii</taxon>
        <taxon>Neopterygii</taxon>
        <taxon>Teleostei</taxon>
        <taxon>Clupei</taxon>
        <taxon>Clupeiformes</taxon>
        <taxon>Denticipitoidei</taxon>
        <taxon>Denticipitidae</taxon>
        <taxon>Denticeps</taxon>
    </lineage>
</organism>
<evidence type="ECO:0000256" key="12">
    <source>
        <dbReference type="RuleBase" id="RU368025"/>
    </source>
</evidence>
<dbReference type="InterPro" id="IPR011042">
    <property type="entry name" value="6-blade_b-propeller_TolB-like"/>
</dbReference>
<dbReference type="GeneTree" id="ENSGT00390000008932"/>
<evidence type="ECO:0000313" key="14">
    <source>
        <dbReference type="Proteomes" id="UP000694580"/>
    </source>
</evidence>
<dbReference type="AlphaFoldDB" id="A0AAY4AZX4"/>
<feature type="binding site" evidence="10">
    <location>
        <position position="228"/>
    </location>
    <ligand>
        <name>Ca(2+)</name>
        <dbReference type="ChEBI" id="CHEBI:29108"/>
        <label>1</label>
        <note>catalytic</note>
    </ligand>
</feature>
<dbReference type="InterPro" id="IPR051288">
    <property type="entry name" value="Serum_paraoxonase/arylesterase"/>
</dbReference>
<dbReference type="EC" id="3.1.1.2" evidence="12"/>
<feature type="binding site" evidence="10">
    <location>
        <position position="173"/>
    </location>
    <ligand>
        <name>Ca(2+)</name>
        <dbReference type="ChEBI" id="CHEBI:29108"/>
        <label>1</label>
        <note>catalytic</note>
    </ligand>
</feature>
<keyword evidence="4" id="KW-0732">Signal</keyword>
<name>A0AAY4AZX4_9TELE</name>
<reference evidence="13" key="2">
    <citation type="submission" date="2025-08" db="UniProtKB">
        <authorList>
            <consortium name="Ensembl"/>
        </authorList>
    </citation>
    <scope>IDENTIFICATION</scope>
</reference>
<reference evidence="13 14" key="1">
    <citation type="submission" date="2020-06" db="EMBL/GenBank/DDBJ databases">
        <authorList>
            <consortium name="Wellcome Sanger Institute Data Sharing"/>
        </authorList>
    </citation>
    <scope>NUCLEOTIDE SEQUENCE [LARGE SCALE GENOMIC DNA]</scope>
</reference>
<keyword evidence="7 11" id="KW-1015">Disulfide bond</keyword>
<comment type="catalytic activity">
    <reaction evidence="1 12">
        <text>a phenyl acetate + H2O = a phenol + acetate + H(+)</text>
        <dbReference type="Rhea" id="RHEA:17309"/>
        <dbReference type="ChEBI" id="CHEBI:15377"/>
        <dbReference type="ChEBI" id="CHEBI:15378"/>
        <dbReference type="ChEBI" id="CHEBI:30089"/>
        <dbReference type="ChEBI" id="CHEBI:33853"/>
        <dbReference type="ChEBI" id="CHEBI:140310"/>
        <dbReference type="EC" id="3.1.1.2"/>
    </reaction>
</comment>
<dbReference type="Pfam" id="PF01731">
    <property type="entry name" value="Arylesterase"/>
    <property type="match status" value="1"/>
</dbReference>
<dbReference type="GO" id="GO:0004064">
    <property type="term" value="F:arylesterase activity"/>
    <property type="evidence" value="ECO:0007669"/>
    <property type="project" value="UniProtKB-UniRule"/>
</dbReference>
<feature type="binding site" evidence="10">
    <location>
        <position position="273"/>
    </location>
    <ligand>
        <name>Ca(2+)</name>
        <dbReference type="ChEBI" id="CHEBI:29108"/>
        <label>1</label>
        <note>catalytic</note>
    </ligand>
</feature>
<evidence type="ECO:0000256" key="7">
    <source>
        <dbReference type="ARBA" id="ARBA00023157"/>
    </source>
</evidence>
<evidence type="ECO:0000256" key="1">
    <source>
        <dbReference type="ARBA" id="ARBA00000368"/>
    </source>
</evidence>
<dbReference type="Gene3D" id="2.120.10.30">
    <property type="entry name" value="TolB, C-terminal domain"/>
    <property type="match status" value="1"/>
</dbReference>
<dbReference type="GO" id="GO:0046872">
    <property type="term" value="F:metal ion binding"/>
    <property type="evidence" value="ECO:0007669"/>
    <property type="project" value="UniProtKB-KW"/>
</dbReference>
<dbReference type="InterPro" id="IPR002640">
    <property type="entry name" value="Arylesterase"/>
</dbReference>
<feature type="binding site" evidence="10">
    <location>
        <position position="54"/>
    </location>
    <ligand>
        <name>Ca(2+)</name>
        <dbReference type="ChEBI" id="CHEBI:29108"/>
        <label>2</label>
    </ligand>
</feature>
<protein>
    <recommendedName>
        <fullName evidence="12">Paraoxonase</fullName>
        <ecNumber evidence="12">3.1.1.2</ecNumber>
    </recommendedName>
</protein>
<evidence type="ECO:0000256" key="6">
    <source>
        <dbReference type="ARBA" id="ARBA00022837"/>
    </source>
</evidence>
<evidence type="ECO:0000256" key="10">
    <source>
        <dbReference type="PIRSR" id="PIRSR602640-2"/>
    </source>
</evidence>
<dbReference type="PRINTS" id="PR01785">
    <property type="entry name" value="PARAOXONASE"/>
</dbReference>
<gene>
    <name evidence="13" type="primary">PON1</name>
</gene>
<feature type="active site" description="Proton acceptor" evidence="9">
    <location>
        <position position="114"/>
    </location>
</feature>
<dbReference type="PANTHER" id="PTHR11799:SF12">
    <property type="entry name" value="PARAOXONASE-RELATED"/>
    <property type="match status" value="1"/>
</dbReference>
<feature type="binding site" evidence="10">
    <location>
        <position position="172"/>
    </location>
    <ligand>
        <name>Ca(2+)</name>
        <dbReference type="ChEBI" id="CHEBI:29108"/>
        <label>1</label>
        <note>catalytic</note>
    </ligand>
</feature>
<keyword evidence="3 10" id="KW-0479">Metal-binding</keyword>
<feature type="binding site" evidence="10">
    <location>
        <position position="116"/>
    </location>
    <ligand>
        <name>Ca(2+)</name>
        <dbReference type="ChEBI" id="CHEBI:29108"/>
        <label>1</label>
        <note>catalytic</note>
    </ligand>
</feature>
<proteinExistence type="inferred from homology"/>
<keyword evidence="8 12" id="KW-0325">Glycoprotein</keyword>